<reference evidence="3 4" key="1">
    <citation type="journal article" date="2009" name="PLoS ONE">
        <title>Genome analysis of the anaerobic thermohalophilic bacterium Halothermothrix orenii.</title>
        <authorList>
            <person name="Mavromatis K."/>
            <person name="Ivanova N."/>
            <person name="Anderson I."/>
            <person name="Lykidis A."/>
            <person name="Hooper S.D."/>
            <person name="Sun H."/>
            <person name="Kunin V."/>
            <person name="Lapidus A."/>
            <person name="Hugenholtz P."/>
            <person name="Patel B."/>
            <person name="Kyrpides N.C."/>
        </authorList>
    </citation>
    <scope>NUCLEOTIDE SEQUENCE [LARGE SCALE GENOMIC DNA]</scope>
    <source>
        <strain evidence="4">H 168 / OCM 544 / DSM 9562</strain>
    </source>
</reference>
<evidence type="ECO:0000256" key="1">
    <source>
        <dbReference type="SAM" id="SignalP"/>
    </source>
</evidence>
<feature type="domain" description="DUF5723" evidence="2">
    <location>
        <begin position="223"/>
        <end position="379"/>
    </location>
</feature>
<evidence type="ECO:0000313" key="3">
    <source>
        <dbReference type="EMBL" id="ACL70481.1"/>
    </source>
</evidence>
<feature type="signal peptide" evidence="1">
    <location>
        <begin position="1"/>
        <end position="26"/>
    </location>
</feature>
<dbReference type="STRING" id="373903.Hore_17320"/>
<dbReference type="Proteomes" id="UP000000719">
    <property type="component" value="Chromosome"/>
</dbReference>
<evidence type="ECO:0000313" key="4">
    <source>
        <dbReference type="Proteomes" id="UP000000719"/>
    </source>
</evidence>
<dbReference type="KEGG" id="hor:Hore_17320"/>
<dbReference type="Pfam" id="PF18990">
    <property type="entry name" value="DUF5723"/>
    <property type="match status" value="1"/>
</dbReference>
<dbReference type="AlphaFoldDB" id="B8CYW2"/>
<organism evidence="3 4">
    <name type="scientific">Halothermothrix orenii (strain H 168 / OCM 544 / DSM 9562)</name>
    <dbReference type="NCBI Taxonomy" id="373903"/>
    <lineage>
        <taxon>Bacteria</taxon>
        <taxon>Bacillati</taxon>
        <taxon>Bacillota</taxon>
        <taxon>Clostridia</taxon>
        <taxon>Halanaerobiales</taxon>
        <taxon>Halothermotrichaceae</taxon>
        <taxon>Halothermothrix</taxon>
    </lineage>
</organism>
<dbReference type="EMBL" id="CP001098">
    <property type="protein sequence ID" value="ACL70481.1"/>
    <property type="molecule type" value="Genomic_DNA"/>
</dbReference>
<dbReference type="HOGENOM" id="CLU_677511_0_0_9"/>
<keyword evidence="4" id="KW-1185">Reference proteome</keyword>
<gene>
    <name evidence="3" type="ordered locus">Hore_17320</name>
</gene>
<dbReference type="Gene3D" id="2.40.160.60">
    <property type="entry name" value="Outer membrane protein transport protein (OMPP1/FadL/TodX)"/>
    <property type="match status" value="1"/>
</dbReference>
<sequence length="406" mass="44443">MRKKINISLVLAFILFLTCFAPGSSAKTAKIVGLGHNFVTLDGTAALYANPALVDPDDDVFTLEVGGQASIWNNGLPSSYFNKYLDEELKNDILNTIGDDGLLLKISGNQKAHMIIKNVGLFAGFREDGISTISSDIIDLILNGNKLDEPHNLDGTHGSAGIYLDTGFNLSFKVDYIADKLNWEEFRIGGTYHYLYGAFGKVEASGDLLVNCEDGPGVESDGVFELKYPRGGGKGFALDFGLAGKINDKLQVGFSLMNLGSITGIDPYYSEYTYTYDSETGEGDFEEVSDKPLTGDLVYKLPLTVNLGASYQWKDWITFYGDYSHINYDTGESEHKFAGSTEISYPWFLPLRFGVNYSTLQKDLIFSSGLGIYLGPFQIDAGFSDLGALFNNSKSLDMGVDVRLAF</sequence>
<evidence type="ECO:0000259" key="2">
    <source>
        <dbReference type="Pfam" id="PF18990"/>
    </source>
</evidence>
<feature type="chain" id="PRO_5002867114" description="DUF5723 domain-containing protein" evidence="1">
    <location>
        <begin position="27"/>
        <end position="406"/>
    </location>
</feature>
<keyword evidence="1" id="KW-0732">Signal</keyword>
<dbReference type="eggNOG" id="ENOG50314WW">
    <property type="taxonomic scope" value="Bacteria"/>
</dbReference>
<dbReference type="RefSeq" id="WP_015923451.1">
    <property type="nucleotide sequence ID" value="NC_011899.1"/>
</dbReference>
<accession>B8CYW2</accession>
<protein>
    <recommendedName>
        <fullName evidence="2">DUF5723 domain-containing protein</fullName>
    </recommendedName>
</protein>
<name>B8CYW2_HALOH</name>
<proteinExistence type="predicted"/>
<dbReference type="InterPro" id="IPR043781">
    <property type="entry name" value="DUF5723"/>
</dbReference>
<dbReference type="OrthoDB" id="2110163at2"/>